<dbReference type="AlphaFoldDB" id="A0A9P8C1W3"/>
<keyword evidence="2" id="KW-1185">Reference proteome</keyword>
<dbReference type="GO" id="GO:0008168">
    <property type="term" value="F:methyltransferase activity"/>
    <property type="evidence" value="ECO:0007669"/>
    <property type="project" value="UniProtKB-KW"/>
</dbReference>
<gene>
    <name evidence="1" type="ORF">BJ875DRAFT_471004</name>
</gene>
<comment type="caution">
    <text evidence="1">The sequence shown here is derived from an EMBL/GenBank/DDBJ whole genome shotgun (WGS) entry which is preliminary data.</text>
</comment>
<sequence>MDVGVGTGYFPAATLKRRRGTSSSDLESNGVFEHLTLVDLNANSLSSASRRIGEPKRTRCLVADAFNPLPLPLVDGKPEQFESISLFYLLHCLQGPPSSKGKIFAHLKHHLVDGGVLFGATVLGKGDFRHNLFSNGLMWFYNSIGLFDNWEDTEDCFVEALTAEFHEVESKVIGCSLLFKASKPRR</sequence>
<dbReference type="SUPFAM" id="SSF53335">
    <property type="entry name" value="S-adenosyl-L-methionine-dependent methyltransferases"/>
    <property type="match status" value="1"/>
</dbReference>
<evidence type="ECO:0000313" key="2">
    <source>
        <dbReference type="Proteomes" id="UP000824998"/>
    </source>
</evidence>
<reference evidence="1" key="1">
    <citation type="journal article" date="2021" name="IMA Fungus">
        <title>Genomic characterization of three marine fungi, including Emericellopsis atlantica sp. nov. with signatures of a generalist lifestyle and marine biomass degradation.</title>
        <authorList>
            <person name="Hagestad O.C."/>
            <person name="Hou L."/>
            <person name="Andersen J.H."/>
            <person name="Hansen E.H."/>
            <person name="Altermark B."/>
            <person name="Li C."/>
            <person name="Kuhnert E."/>
            <person name="Cox R.J."/>
            <person name="Crous P.W."/>
            <person name="Spatafora J.W."/>
            <person name="Lail K."/>
            <person name="Amirebrahimi M."/>
            <person name="Lipzen A."/>
            <person name="Pangilinan J."/>
            <person name="Andreopoulos W."/>
            <person name="Hayes R.D."/>
            <person name="Ng V."/>
            <person name="Grigoriev I.V."/>
            <person name="Jackson S.A."/>
            <person name="Sutton T.D.S."/>
            <person name="Dobson A.D.W."/>
            <person name="Rama T."/>
        </authorList>
    </citation>
    <scope>NUCLEOTIDE SEQUENCE</scope>
    <source>
        <strain evidence="1">TRa018bII</strain>
    </source>
</reference>
<dbReference type="GO" id="GO:0032259">
    <property type="term" value="P:methylation"/>
    <property type="evidence" value="ECO:0007669"/>
    <property type="project" value="UniProtKB-KW"/>
</dbReference>
<protein>
    <submittedName>
        <fullName evidence="1">SAM-dependent methyltransferase</fullName>
    </submittedName>
</protein>
<keyword evidence="1" id="KW-0808">Transferase</keyword>
<organism evidence="1 2">
    <name type="scientific">Amylocarpus encephaloides</name>
    <dbReference type="NCBI Taxonomy" id="45428"/>
    <lineage>
        <taxon>Eukaryota</taxon>
        <taxon>Fungi</taxon>
        <taxon>Dikarya</taxon>
        <taxon>Ascomycota</taxon>
        <taxon>Pezizomycotina</taxon>
        <taxon>Leotiomycetes</taxon>
        <taxon>Helotiales</taxon>
        <taxon>Helotiales incertae sedis</taxon>
        <taxon>Amylocarpus</taxon>
    </lineage>
</organism>
<name>A0A9P8C1W3_9HELO</name>
<evidence type="ECO:0000313" key="1">
    <source>
        <dbReference type="EMBL" id="KAG9230878.1"/>
    </source>
</evidence>
<proteinExistence type="predicted"/>
<dbReference type="InterPro" id="IPR029063">
    <property type="entry name" value="SAM-dependent_MTases_sf"/>
</dbReference>
<accession>A0A9P8C1W3</accession>
<dbReference type="Gene3D" id="3.40.50.150">
    <property type="entry name" value="Vaccinia Virus protein VP39"/>
    <property type="match status" value="1"/>
</dbReference>
<dbReference type="OrthoDB" id="10061782at2759"/>
<dbReference type="Proteomes" id="UP000824998">
    <property type="component" value="Unassembled WGS sequence"/>
</dbReference>
<keyword evidence="1" id="KW-0489">Methyltransferase</keyword>
<dbReference type="EMBL" id="MU251638">
    <property type="protein sequence ID" value="KAG9230878.1"/>
    <property type="molecule type" value="Genomic_DNA"/>
</dbReference>